<keyword evidence="2" id="KW-0812">Transmembrane</keyword>
<proteinExistence type="predicted"/>
<dbReference type="EMBL" id="JAANOU010000001">
    <property type="protein sequence ID" value="NIH80879.1"/>
    <property type="molecule type" value="Genomic_DNA"/>
</dbReference>
<keyword evidence="4" id="KW-1185">Reference proteome</keyword>
<keyword evidence="2" id="KW-0472">Membrane</keyword>
<gene>
    <name evidence="3" type="ORF">FHX46_003409</name>
</gene>
<sequence>MSTPPHDGQWPSPQHNQYPQQPPNPQQPYPQQPYPQQEYPQAGHGQPWGQQPWGQPPAQPFQLLPPQQPPPRSRRGLVIGLVVALVVLLGGGGTWFALSQRDSIASGAATPTEAARNLATALSGSDVVGMIGALAPAEAKLLTEPVGQATGELKRLGILKPDADPRALTGLQVKAENLTFDETGAEQVNDHLTITKLTGGTLTVTADPARLPLSDQLMDQMPAGQGPQTNTIDIARQVRRSGEPVRIATVKVDGEWYPSLLYTVADYALREAHEPWPSTSIPARGASSANEAVEQLLQAALDADVTRVIELLPPDEMAVLHDAGPAIVAAAREDAEPSGAKVLDLTTETSPVPGGTRATVTRVRLQGPDGDTYTLTKKGDCYEATGEGRTEELCADYLADNIEHEIGSSVPAEVTAVLRHLSSGVLSQGLGIVTTEIAGQHYVSPLRTYTELGLTVLRSLQPEDITALLHLAG</sequence>
<keyword evidence="2" id="KW-1133">Transmembrane helix</keyword>
<feature type="compositionally biased region" description="Low complexity" evidence="1">
    <location>
        <begin position="34"/>
        <end position="53"/>
    </location>
</feature>
<feature type="region of interest" description="Disordered" evidence="1">
    <location>
        <begin position="1"/>
        <end position="71"/>
    </location>
</feature>
<evidence type="ECO:0000256" key="2">
    <source>
        <dbReference type="SAM" id="Phobius"/>
    </source>
</evidence>
<dbReference type="Proteomes" id="UP000754495">
    <property type="component" value="Unassembled WGS sequence"/>
</dbReference>
<dbReference type="RefSeq" id="WP_167115800.1">
    <property type="nucleotide sequence ID" value="NZ_JAANOU010000001.1"/>
</dbReference>
<organism evidence="3 4">
    <name type="scientific">Amycolatopsis viridis</name>
    <dbReference type="NCBI Taxonomy" id="185678"/>
    <lineage>
        <taxon>Bacteria</taxon>
        <taxon>Bacillati</taxon>
        <taxon>Actinomycetota</taxon>
        <taxon>Actinomycetes</taxon>
        <taxon>Pseudonocardiales</taxon>
        <taxon>Pseudonocardiaceae</taxon>
        <taxon>Amycolatopsis</taxon>
    </lineage>
</organism>
<accession>A0ABX0SZ06</accession>
<comment type="caution">
    <text evidence="3">The sequence shown here is derived from an EMBL/GenBank/DDBJ whole genome shotgun (WGS) entry which is preliminary data.</text>
</comment>
<name>A0ABX0SZ06_9PSEU</name>
<evidence type="ECO:0000313" key="4">
    <source>
        <dbReference type="Proteomes" id="UP000754495"/>
    </source>
</evidence>
<evidence type="ECO:0000313" key="3">
    <source>
        <dbReference type="EMBL" id="NIH80879.1"/>
    </source>
</evidence>
<feature type="compositionally biased region" description="Pro residues" evidence="1">
    <location>
        <begin position="20"/>
        <end position="33"/>
    </location>
</feature>
<protein>
    <recommendedName>
        <fullName evidence="5">Flagellar basal body protein FliL</fullName>
    </recommendedName>
</protein>
<evidence type="ECO:0008006" key="5">
    <source>
        <dbReference type="Google" id="ProtNLM"/>
    </source>
</evidence>
<evidence type="ECO:0000256" key="1">
    <source>
        <dbReference type="SAM" id="MobiDB-lite"/>
    </source>
</evidence>
<feature type="transmembrane region" description="Helical" evidence="2">
    <location>
        <begin position="77"/>
        <end position="98"/>
    </location>
</feature>
<reference evidence="3 4" key="1">
    <citation type="submission" date="2020-03" db="EMBL/GenBank/DDBJ databases">
        <title>Sequencing the genomes of 1000 actinobacteria strains.</title>
        <authorList>
            <person name="Klenk H.-P."/>
        </authorList>
    </citation>
    <scope>NUCLEOTIDE SEQUENCE [LARGE SCALE GENOMIC DNA]</scope>
    <source>
        <strain evidence="3 4">DSM 45668</strain>
    </source>
</reference>